<keyword evidence="3" id="KW-1185">Reference proteome</keyword>
<dbReference type="Proteomes" id="UP001303046">
    <property type="component" value="Unassembled WGS sequence"/>
</dbReference>
<protein>
    <recommendedName>
        <fullName evidence="4">RRM domain-containing protein</fullName>
    </recommendedName>
</protein>
<evidence type="ECO:0000313" key="3">
    <source>
        <dbReference type="Proteomes" id="UP001303046"/>
    </source>
</evidence>
<comment type="caution">
    <text evidence="2">The sequence shown here is derived from an EMBL/GenBank/DDBJ whole genome shotgun (WGS) entry which is preliminary data.</text>
</comment>
<feature type="region of interest" description="Disordered" evidence="1">
    <location>
        <begin position="704"/>
        <end position="736"/>
    </location>
</feature>
<evidence type="ECO:0008006" key="4">
    <source>
        <dbReference type="Google" id="ProtNLM"/>
    </source>
</evidence>
<dbReference type="EMBL" id="JAVFWL010000003">
    <property type="protein sequence ID" value="KAK6740847.1"/>
    <property type="molecule type" value="Genomic_DNA"/>
</dbReference>
<feature type="compositionally biased region" description="Basic and acidic residues" evidence="1">
    <location>
        <begin position="727"/>
        <end position="736"/>
    </location>
</feature>
<proteinExistence type="predicted"/>
<name>A0ABR1CSN6_NECAM</name>
<reference evidence="2 3" key="1">
    <citation type="submission" date="2023-08" db="EMBL/GenBank/DDBJ databases">
        <title>A Necator americanus chromosomal reference genome.</title>
        <authorList>
            <person name="Ilik V."/>
            <person name="Petrzelkova K.J."/>
            <person name="Pardy F."/>
            <person name="Fuh T."/>
            <person name="Niatou-Singa F.S."/>
            <person name="Gouil Q."/>
            <person name="Baker L."/>
            <person name="Ritchie M.E."/>
            <person name="Jex A.R."/>
            <person name="Gazzola D."/>
            <person name="Li H."/>
            <person name="Toshio Fujiwara R."/>
            <person name="Zhan B."/>
            <person name="Aroian R.V."/>
            <person name="Pafco B."/>
            <person name="Schwarz E.M."/>
        </authorList>
    </citation>
    <scope>NUCLEOTIDE SEQUENCE [LARGE SCALE GENOMIC DNA]</scope>
    <source>
        <strain evidence="2 3">Aroian</strain>
        <tissue evidence="2">Whole animal</tissue>
    </source>
</reference>
<gene>
    <name evidence="2" type="primary">Necator_chrIII.g9742</name>
    <name evidence="2" type="ORF">RB195_008977</name>
</gene>
<accession>A0ABR1CSN6</accession>
<evidence type="ECO:0000256" key="1">
    <source>
        <dbReference type="SAM" id="MobiDB-lite"/>
    </source>
</evidence>
<sequence>MSMLERPPAVKRKAPIGEVFPEAKRSCSMFAMKQEFNNLLSKKREFLSRQRTSSLLIHPLEIDESPLIPEFSNFYRRLSNAPMASEEHAAQLALIEQVIQESIIIEWPRPVDGISSTNEPVEIDMAPLIHRARSVVKCRTSHPTMKIKVCAISQDFVDSSLPQPKTVEAFFRASLVKISQDGTGPRQVAGRMILTQREGTPATKTSDQNGATVSDGKLIASQAASDTHTFVLLDRMGERNARTTNLKFDNHVLCATFPEMGVALNSMVDRRQLATRYAVQVEVALNIDNKLIVNHAVLSHPFLIAITNDQTEPLLFSIFWSRMLSTEHTETSEVFRESSTIPWAVLHQAIRQFVKAQIVQARSLHYHEICHVQCMILLPRVIQCKTIEELDSLELELYGNSKCSKNKHIELRNRLMTELVLPTTPIERREFMVDKCVSILDMSTELSHTVWSWLFRATEMLQDVGHKLCPSPMLGDKKGTKTKKQMAASEEYQTMLSLFNKGIITMASPLTVREVFRDHFAALGTNAMMIRMCDENSGFFSFVFGLEEGSMDVLRMGSISAEQVKDFKQGLPEVLMDEQFPSKFPYLVKIEANDSSSKMDISSTRKRLVFHSYETLRLDNSIHVHDDESTRINVLTGEKVARILVSSGTNYSVSGNFGETVATFGSLPAFLSLLQQQITVPATTFTTAPRGGFDIRTLLRNMQLPEKAQDSESEGDEGAENLSHSSNNERESAEEL</sequence>
<organism evidence="2 3">
    <name type="scientific">Necator americanus</name>
    <name type="common">Human hookworm</name>
    <dbReference type="NCBI Taxonomy" id="51031"/>
    <lineage>
        <taxon>Eukaryota</taxon>
        <taxon>Metazoa</taxon>
        <taxon>Ecdysozoa</taxon>
        <taxon>Nematoda</taxon>
        <taxon>Chromadorea</taxon>
        <taxon>Rhabditida</taxon>
        <taxon>Rhabditina</taxon>
        <taxon>Rhabditomorpha</taxon>
        <taxon>Strongyloidea</taxon>
        <taxon>Ancylostomatidae</taxon>
        <taxon>Bunostominae</taxon>
        <taxon>Necator</taxon>
    </lineage>
</organism>
<evidence type="ECO:0000313" key="2">
    <source>
        <dbReference type="EMBL" id="KAK6740847.1"/>
    </source>
</evidence>